<proteinExistence type="predicted"/>
<dbReference type="VEuPathDB" id="AmoebaDB:FDP41_002833"/>
<dbReference type="PANTHER" id="PTHR24171">
    <property type="entry name" value="ANKYRIN REPEAT DOMAIN-CONTAINING PROTEIN 39-RELATED"/>
    <property type="match status" value="1"/>
</dbReference>
<feature type="repeat" description="ANK" evidence="3">
    <location>
        <begin position="86"/>
        <end position="118"/>
    </location>
</feature>
<gene>
    <name evidence="4" type="ORF">FDP41_002833</name>
</gene>
<dbReference type="VEuPathDB" id="AmoebaDB:NF0126650"/>
<keyword evidence="2 3" id="KW-0040">ANK repeat</keyword>
<dbReference type="InterPro" id="IPR002110">
    <property type="entry name" value="Ankyrin_rpt"/>
</dbReference>
<evidence type="ECO:0000313" key="5">
    <source>
        <dbReference type="Proteomes" id="UP000444721"/>
    </source>
</evidence>
<comment type="caution">
    <text evidence="4">The sequence shown here is derived from an EMBL/GenBank/DDBJ whole genome shotgun (WGS) entry which is preliminary data.</text>
</comment>
<dbReference type="SMART" id="SM00248">
    <property type="entry name" value="ANK"/>
    <property type="match status" value="2"/>
</dbReference>
<feature type="repeat" description="ANK" evidence="3">
    <location>
        <begin position="52"/>
        <end position="74"/>
    </location>
</feature>
<dbReference type="PANTHER" id="PTHR24171:SF8">
    <property type="entry name" value="BRCA1-ASSOCIATED RING DOMAIN PROTEIN 1"/>
    <property type="match status" value="1"/>
</dbReference>
<organism evidence="4 5">
    <name type="scientific">Naegleria fowleri</name>
    <name type="common">Brain eating amoeba</name>
    <dbReference type="NCBI Taxonomy" id="5763"/>
    <lineage>
        <taxon>Eukaryota</taxon>
        <taxon>Discoba</taxon>
        <taxon>Heterolobosea</taxon>
        <taxon>Tetramitia</taxon>
        <taxon>Eutetramitia</taxon>
        <taxon>Vahlkampfiidae</taxon>
        <taxon>Naegleria</taxon>
    </lineage>
</organism>
<name>A0A6A5BWY0_NAEFO</name>
<dbReference type="OMA" id="SFEDAWF"/>
<dbReference type="OrthoDB" id="341259at2759"/>
<accession>A0A6A5BWY0</accession>
<dbReference type="SUPFAM" id="SSF48403">
    <property type="entry name" value="Ankyrin repeat"/>
    <property type="match status" value="1"/>
</dbReference>
<dbReference type="Proteomes" id="UP000444721">
    <property type="component" value="Unassembled WGS sequence"/>
</dbReference>
<evidence type="ECO:0000256" key="3">
    <source>
        <dbReference type="PROSITE-ProRule" id="PRU00023"/>
    </source>
</evidence>
<dbReference type="VEuPathDB" id="AmoebaDB:NfTy_056220"/>
<evidence type="ECO:0000256" key="2">
    <source>
        <dbReference type="ARBA" id="ARBA00023043"/>
    </source>
</evidence>
<dbReference type="InterPro" id="IPR036770">
    <property type="entry name" value="Ankyrin_rpt-contain_sf"/>
</dbReference>
<dbReference type="GeneID" id="68110051"/>
<dbReference type="GO" id="GO:0004842">
    <property type="term" value="F:ubiquitin-protein transferase activity"/>
    <property type="evidence" value="ECO:0007669"/>
    <property type="project" value="TreeGrafter"/>
</dbReference>
<keyword evidence="1" id="KW-0677">Repeat</keyword>
<dbReference type="PROSITE" id="PS50297">
    <property type="entry name" value="ANK_REP_REGION"/>
    <property type="match status" value="2"/>
</dbReference>
<dbReference type="GO" id="GO:0085020">
    <property type="term" value="P:protein K6-linked ubiquitination"/>
    <property type="evidence" value="ECO:0007669"/>
    <property type="project" value="TreeGrafter"/>
</dbReference>
<dbReference type="Gene3D" id="1.25.40.20">
    <property type="entry name" value="Ankyrin repeat-containing domain"/>
    <property type="match status" value="2"/>
</dbReference>
<dbReference type="Pfam" id="PF12796">
    <property type="entry name" value="Ank_2"/>
    <property type="match status" value="1"/>
</dbReference>
<protein>
    <submittedName>
        <fullName evidence="4">Uncharacterized protein</fullName>
    </submittedName>
</protein>
<dbReference type="RefSeq" id="XP_044563031.1">
    <property type="nucleotide sequence ID" value="XM_044706071.1"/>
</dbReference>
<keyword evidence="5" id="KW-1185">Reference proteome</keyword>
<reference evidence="4 5" key="1">
    <citation type="journal article" date="2019" name="Sci. Rep.">
        <title>Nanopore sequencing improves the draft genome of the human pathogenic amoeba Naegleria fowleri.</title>
        <authorList>
            <person name="Liechti N."/>
            <person name="Schurch N."/>
            <person name="Bruggmann R."/>
            <person name="Wittwer M."/>
        </authorList>
    </citation>
    <scope>NUCLEOTIDE SEQUENCE [LARGE SCALE GENOMIC DNA]</scope>
    <source>
        <strain evidence="4 5">ATCC 30894</strain>
    </source>
</reference>
<dbReference type="AlphaFoldDB" id="A0A6A5BWY0"/>
<dbReference type="EMBL" id="VFQX01000030">
    <property type="protein sequence ID" value="KAF0978318.1"/>
    <property type="molecule type" value="Genomic_DNA"/>
</dbReference>
<sequence length="155" mass="17720">MSSDQAVYDDSLTPEQTRTLRFFSASKRGQVLEIQELLNEDSKFDVLQLDEFGNNALHWAAGAGHLECVKYLVETLKLPLDNTNKFGDTPLHKATWRGALDVVKYLVEKDAKLDIANSQNKRPVDLAHHLEVKSYLQSYEGDDEDYDEEEDEEED</sequence>
<evidence type="ECO:0000313" key="4">
    <source>
        <dbReference type="EMBL" id="KAF0978318.1"/>
    </source>
</evidence>
<evidence type="ECO:0000256" key="1">
    <source>
        <dbReference type="ARBA" id="ARBA00022737"/>
    </source>
</evidence>
<dbReference type="PROSITE" id="PS50088">
    <property type="entry name" value="ANK_REPEAT"/>
    <property type="match status" value="2"/>
</dbReference>